<name>A0A164E3V3_9CRUS</name>
<dbReference type="EMBL" id="LRGB01025047">
    <property type="protein sequence ID" value="KZR96396.1"/>
    <property type="molecule type" value="Genomic_DNA"/>
</dbReference>
<sequence>ELTSSKSEHKTDEQFLQCLTLRSLKYKQLTEPLFGVAAPFISSRTPLSDATTPLSGV</sequence>
<evidence type="ECO:0000313" key="1">
    <source>
        <dbReference type="EMBL" id="KZR96396.1"/>
    </source>
</evidence>
<feature type="non-terminal residue" evidence="1">
    <location>
        <position position="1"/>
    </location>
</feature>
<gene>
    <name evidence="1" type="ORF">APZ42_009285</name>
</gene>
<accession>A0A164E3V3</accession>
<comment type="caution">
    <text evidence="1">The sequence shown here is derived from an EMBL/GenBank/DDBJ whole genome shotgun (WGS) entry which is preliminary data.</text>
</comment>
<evidence type="ECO:0000313" key="2">
    <source>
        <dbReference type="Proteomes" id="UP000076858"/>
    </source>
</evidence>
<keyword evidence="2" id="KW-1185">Reference proteome</keyword>
<dbReference type="AlphaFoldDB" id="A0A164E3V3"/>
<proteinExistence type="predicted"/>
<organism evidence="1 2">
    <name type="scientific">Daphnia magna</name>
    <dbReference type="NCBI Taxonomy" id="35525"/>
    <lineage>
        <taxon>Eukaryota</taxon>
        <taxon>Metazoa</taxon>
        <taxon>Ecdysozoa</taxon>
        <taxon>Arthropoda</taxon>
        <taxon>Crustacea</taxon>
        <taxon>Branchiopoda</taxon>
        <taxon>Diplostraca</taxon>
        <taxon>Cladocera</taxon>
        <taxon>Anomopoda</taxon>
        <taxon>Daphniidae</taxon>
        <taxon>Daphnia</taxon>
    </lineage>
</organism>
<dbReference type="Proteomes" id="UP000076858">
    <property type="component" value="Unassembled WGS sequence"/>
</dbReference>
<protein>
    <submittedName>
        <fullName evidence="1">Uncharacterized protein</fullName>
    </submittedName>
</protein>
<reference evidence="1 2" key="1">
    <citation type="submission" date="2016-03" db="EMBL/GenBank/DDBJ databases">
        <title>EvidentialGene: Evidence-directed Construction of Genes on Genomes.</title>
        <authorList>
            <person name="Gilbert D.G."/>
            <person name="Choi J.-H."/>
            <person name="Mockaitis K."/>
            <person name="Colbourne J."/>
            <person name="Pfrender M."/>
        </authorList>
    </citation>
    <scope>NUCLEOTIDE SEQUENCE [LARGE SCALE GENOMIC DNA]</scope>
    <source>
        <strain evidence="1 2">Xinb3</strain>
        <tissue evidence="1">Complete organism</tissue>
    </source>
</reference>